<sequence length="185" mass="20492">MAVLERVGKWFLSADEGRTRERSWLGLHVGREITRRPPTNGTIRQEQQGGSIAEWAGGLEGWRRTWRRSRGVEDWRTGRGRTNSDHLAGQFKPWPGRARRRRGGRASSLLCLSTRGIRTTSPDLPVPAPVPGFFPTPKVYSAAAPPAHWPPALLRPREKGLRCRGLAAERGPLPLGTDPLGASLK</sequence>
<proteinExistence type="predicted"/>
<dbReference type="Proteomes" id="UP000247810">
    <property type="component" value="Unassembled WGS sequence"/>
</dbReference>
<organism evidence="2 3">
    <name type="scientific">Aspergillus ellipticus CBS 707.79</name>
    <dbReference type="NCBI Taxonomy" id="1448320"/>
    <lineage>
        <taxon>Eukaryota</taxon>
        <taxon>Fungi</taxon>
        <taxon>Dikarya</taxon>
        <taxon>Ascomycota</taxon>
        <taxon>Pezizomycotina</taxon>
        <taxon>Eurotiomycetes</taxon>
        <taxon>Eurotiomycetidae</taxon>
        <taxon>Eurotiales</taxon>
        <taxon>Aspergillaceae</taxon>
        <taxon>Aspergillus</taxon>
        <taxon>Aspergillus subgen. Circumdati</taxon>
    </lineage>
</organism>
<evidence type="ECO:0000313" key="3">
    <source>
        <dbReference type="Proteomes" id="UP000247810"/>
    </source>
</evidence>
<dbReference type="AlphaFoldDB" id="A0A319DLB4"/>
<accession>A0A319DLB4</accession>
<dbReference type="VEuPathDB" id="FungiDB:BO71DRAFT_481145"/>
<keyword evidence="3" id="KW-1185">Reference proteome</keyword>
<dbReference type="EMBL" id="KZ825823">
    <property type="protein sequence ID" value="PYH97544.1"/>
    <property type="molecule type" value="Genomic_DNA"/>
</dbReference>
<gene>
    <name evidence="2" type="ORF">BO71DRAFT_481145</name>
</gene>
<protein>
    <submittedName>
        <fullName evidence="2">Uncharacterized protein</fullName>
    </submittedName>
</protein>
<name>A0A319DLB4_9EURO</name>
<feature type="region of interest" description="Disordered" evidence="1">
    <location>
        <begin position="77"/>
        <end position="101"/>
    </location>
</feature>
<evidence type="ECO:0000313" key="2">
    <source>
        <dbReference type="EMBL" id="PYH97544.1"/>
    </source>
</evidence>
<evidence type="ECO:0000256" key="1">
    <source>
        <dbReference type="SAM" id="MobiDB-lite"/>
    </source>
</evidence>
<reference evidence="2 3" key="1">
    <citation type="submission" date="2018-02" db="EMBL/GenBank/DDBJ databases">
        <title>The genomes of Aspergillus section Nigri reveals drivers in fungal speciation.</title>
        <authorList>
            <consortium name="DOE Joint Genome Institute"/>
            <person name="Vesth T.C."/>
            <person name="Nybo J."/>
            <person name="Theobald S."/>
            <person name="Brandl J."/>
            <person name="Frisvad J.C."/>
            <person name="Nielsen K.F."/>
            <person name="Lyhne E.K."/>
            <person name="Kogle M.E."/>
            <person name="Kuo A."/>
            <person name="Riley R."/>
            <person name="Clum A."/>
            <person name="Nolan M."/>
            <person name="Lipzen A."/>
            <person name="Salamov A."/>
            <person name="Henrissat B."/>
            <person name="Wiebenga A."/>
            <person name="De vries R.P."/>
            <person name="Grigoriev I.V."/>
            <person name="Mortensen U.H."/>
            <person name="Andersen M.R."/>
            <person name="Baker S.E."/>
        </authorList>
    </citation>
    <scope>NUCLEOTIDE SEQUENCE [LARGE SCALE GENOMIC DNA]</scope>
    <source>
        <strain evidence="2 3">CBS 707.79</strain>
    </source>
</reference>